<dbReference type="PROSITE" id="PS50929">
    <property type="entry name" value="ABC_TM1F"/>
    <property type="match status" value="1"/>
</dbReference>
<dbReference type="EMBL" id="CP019323">
    <property type="protein sequence ID" value="APX71781.1"/>
    <property type="molecule type" value="Genomic_DNA"/>
</dbReference>
<dbReference type="OrthoDB" id="9770415at2"/>
<gene>
    <name evidence="12" type="ORF">BTM29_04060</name>
</gene>
<accession>A0A1P8Q1S9</accession>
<evidence type="ECO:0000256" key="7">
    <source>
        <dbReference type="ARBA" id="ARBA00022989"/>
    </source>
</evidence>
<dbReference type="PROSITE" id="PS00211">
    <property type="entry name" value="ABC_TRANSPORTER_1"/>
    <property type="match status" value="1"/>
</dbReference>
<dbReference type="Proteomes" id="UP000187499">
    <property type="component" value="Chromosome"/>
</dbReference>
<dbReference type="GO" id="GO:0016887">
    <property type="term" value="F:ATP hydrolysis activity"/>
    <property type="evidence" value="ECO:0007669"/>
    <property type="project" value="InterPro"/>
</dbReference>
<dbReference type="Gene3D" id="3.40.50.300">
    <property type="entry name" value="P-loop containing nucleotide triphosphate hydrolases"/>
    <property type="match status" value="1"/>
</dbReference>
<dbReference type="InterPro" id="IPR036640">
    <property type="entry name" value="ABC1_TM_sf"/>
</dbReference>
<comment type="subcellular location">
    <subcellularLocation>
        <location evidence="1">Cell membrane</location>
        <topology evidence="1">Multi-pass membrane protein</topology>
    </subcellularLocation>
</comment>
<dbReference type="SUPFAM" id="SSF52540">
    <property type="entry name" value="P-loop containing nucleoside triphosphate hydrolases"/>
    <property type="match status" value="1"/>
</dbReference>
<reference evidence="13" key="1">
    <citation type="submission" date="2016-12" db="EMBL/GenBank/DDBJ databases">
        <authorList>
            <person name="Jung M.Y."/>
            <person name="Lee S.H."/>
        </authorList>
    </citation>
    <scope>NUCLEOTIDE SEQUENCE [LARGE SCALE GENOMIC DNA]</scope>
    <source>
        <strain evidence="13">WiKim39</strain>
    </source>
</reference>
<dbReference type="STRING" id="1847728.BTM29_04060"/>
<keyword evidence="8 9" id="KW-0472">Membrane</keyword>
<dbReference type="SMART" id="SM00382">
    <property type="entry name" value="AAA"/>
    <property type="match status" value="1"/>
</dbReference>
<organism evidence="12 13">
    <name type="scientific">Companilactobacillus allii</name>
    <dbReference type="NCBI Taxonomy" id="1847728"/>
    <lineage>
        <taxon>Bacteria</taxon>
        <taxon>Bacillati</taxon>
        <taxon>Bacillota</taxon>
        <taxon>Bacilli</taxon>
        <taxon>Lactobacillales</taxon>
        <taxon>Lactobacillaceae</taxon>
        <taxon>Companilactobacillus</taxon>
    </lineage>
</organism>
<evidence type="ECO:0000256" key="6">
    <source>
        <dbReference type="ARBA" id="ARBA00022840"/>
    </source>
</evidence>
<evidence type="ECO:0000256" key="8">
    <source>
        <dbReference type="ARBA" id="ARBA00023136"/>
    </source>
</evidence>
<dbReference type="InterPro" id="IPR003439">
    <property type="entry name" value="ABC_transporter-like_ATP-bd"/>
</dbReference>
<dbReference type="Pfam" id="PF00005">
    <property type="entry name" value="ABC_tran"/>
    <property type="match status" value="1"/>
</dbReference>
<evidence type="ECO:0000256" key="3">
    <source>
        <dbReference type="ARBA" id="ARBA00022475"/>
    </source>
</evidence>
<evidence type="ECO:0000259" key="11">
    <source>
        <dbReference type="PROSITE" id="PS50929"/>
    </source>
</evidence>
<dbReference type="KEGG" id="lalw:BTM29_04060"/>
<evidence type="ECO:0000256" key="4">
    <source>
        <dbReference type="ARBA" id="ARBA00022692"/>
    </source>
</evidence>
<feature type="transmembrane region" description="Helical" evidence="9">
    <location>
        <begin position="133"/>
        <end position="151"/>
    </location>
</feature>
<feature type="transmembrane region" description="Helical" evidence="9">
    <location>
        <begin position="234"/>
        <end position="257"/>
    </location>
</feature>
<dbReference type="InterPro" id="IPR003593">
    <property type="entry name" value="AAA+_ATPase"/>
</dbReference>
<evidence type="ECO:0000256" key="5">
    <source>
        <dbReference type="ARBA" id="ARBA00022741"/>
    </source>
</evidence>
<dbReference type="GO" id="GO:0005886">
    <property type="term" value="C:plasma membrane"/>
    <property type="evidence" value="ECO:0007669"/>
    <property type="project" value="UniProtKB-SubCell"/>
</dbReference>
<dbReference type="GO" id="GO:0015421">
    <property type="term" value="F:ABC-type oligopeptide transporter activity"/>
    <property type="evidence" value="ECO:0007669"/>
    <property type="project" value="TreeGrafter"/>
</dbReference>
<dbReference type="PANTHER" id="PTHR43394">
    <property type="entry name" value="ATP-DEPENDENT PERMEASE MDL1, MITOCHONDRIAL"/>
    <property type="match status" value="1"/>
</dbReference>
<dbReference type="GO" id="GO:0005524">
    <property type="term" value="F:ATP binding"/>
    <property type="evidence" value="ECO:0007669"/>
    <property type="project" value="UniProtKB-KW"/>
</dbReference>
<dbReference type="CDD" id="cd18548">
    <property type="entry name" value="ABC_6TM_Tm287_like"/>
    <property type="match status" value="1"/>
</dbReference>
<evidence type="ECO:0000313" key="13">
    <source>
        <dbReference type="Proteomes" id="UP000187499"/>
    </source>
</evidence>
<dbReference type="AlphaFoldDB" id="A0A1P8Q1S9"/>
<dbReference type="InterPro" id="IPR027417">
    <property type="entry name" value="P-loop_NTPase"/>
</dbReference>
<evidence type="ECO:0000259" key="10">
    <source>
        <dbReference type="PROSITE" id="PS50893"/>
    </source>
</evidence>
<evidence type="ECO:0000256" key="9">
    <source>
        <dbReference type="SAM" id="Phobius"/>
    </source>
</evidence>
<keyword evidence="2" id="KW-0813">Transport</keyword>
<keyword evidence="6" id="KW-0067">ATP-binding</keyword>
<feature type="transmembrane region" description="Helical" evidence="9">
    <location>
        <begin position="54"/>
        <end position="84"/>
    </location>
</feature>
<sequence length="575" mass="63202">MFKIIMEHIHGKARVFFFMAPVIMLGEVFCDLQQPTLMSQIIDSGLAKNDMRYVLQHAALMAMFAVLGLIFGGASGVLGSYASLNMGKKLRSHMLSIALEDRDPSGLEPATLITRITNDVTQMQTLVMMLTRGMVRSPMLLFGGIVMSVIICPDLAPILFVIMPILVVFLLVVVRRSIPMYTKMQQSVDTVNRIMRENLQGAKTIKAYVLENHQLDQFNSDNNQLLKTSQNASMATVILSPVIQLMLNLGVVVALGYGGSLSISNTISNGQIIAFVNYMIQITSAMIQTVNIITSFSRAVTSSTRVQAVLSEEKDEELPVTTMKKPVGSSISFDDVTFGYKESEPIINHLSFEVKDGEWMGIIGATGSGKSSIINLLTRSFDQYSGTIKIDGVDIKKLSLEELHQKVVVALQDSLLLSGNIRSNLAYGKMGATDTELDTSANISDSAEFIDKLHKRYDAQVEQKGKNFSGGQRQRLNIARSLTPNADILVMDDATSAVDQETNARIKSRLKKSRNKKTTLIISQRVTNVMDCDQIMVIADGKLESIGTHDELLTKSNFYRQLVKTQLGGGINGHA</sequence>
<dbReference type="Pfam" id="PF00664">
    <property type="entry name" value="ABC_membrane"/>
    <property type="match status" value="1"/>
</dbReference>
<dbReference type="InterPro" id="IPR039421">
    <property type="entry name" value="Type_1_exporter"/>
</dbReference>
<dbReference type="SUPFAM" id="SSF90123">
    <property type="entry name" value="ABC transporter transmembrane region"/>
    <property type="match status" value="1"/>
</dbReference>
<proteinExistence type="predicted"/>
<dbReference type="InterPro" id="IPR017871">
    <property type="entry name" value="ABC_transporter-like_CS"/>
</dbReference>
<evidence type="ECO:0000256" key="2">
    <source>
        <dbReference type="ARBA" id="ARBA00022448"/>
    </source>
</evidence>
<name>A0A1P8Q1S9_9LACO</name>
<keyword evidence="7 9" id="KW-1133">Transmembrane helix</keyword>
<dbReference type="PROSITE" id="PS50893">
    <property type="entry name" value="ABC_TRANSPORTER_2"/>
    <property type="match status" value="1"/>
</dbReference>
<keyword evidence="5" id="KW-0547">Nucleotide-binding</keyword>
<keyword evidence="3" id="KW-1003">Cell membrane</keyword>
<dbReference type="InterPro" id="IPR011527">
    <property type="entry name" value="ABC1_TM_dom"/>
</dbReference>
<dbReference type="Gene3D" id="1.20.1560.10">
    <property type="entry name" value="ABC transporter type 1, transmembrane domain"/>
    <property type="match status" value="1"/>
</dbReference>
<evidence type="ECO:0000313" key="12">
    <source>
        <dbReference type="EMBL" id="APX71781.1"/>
    </source>
</evidence>
<dbReference type="PANTHER" id="PTHR43394:SF1">
    <property type="entry name" value="ATP-BINDING CASSETTE SUB-FAMILY B MEMBER 10, MITOCHONDRIAL"/>
    <property type="match status" value="1"/>
</dbReference>
<protein>
    <submittedName>
        <fullName evidence="12">Multidrug ABC transporter permease</fullName>
    </submittedName>
</protein>
<feature type="transmembrane region" description="Helical" evidence="9">
    <location>
        <begin position="157"/>
        <end position="174"/>
    </location>
</feature>
<feature type="domain" description="ABC transmembrane type-1" evidence="11">
    <location>
        <begin position="18"/>
        <end position="298"/>
    </location>
</feature>
<dbReference type="RefSeq" id="WP_076614285.1">
    <property type="nucleotide sequence ID" value="NZ_CP019323.1"/>
</dbReference>
<keyword evidence="13" id="KW-1185">Reference proteome</keyword>
<keyword evidence="4 9" id="KW-0812">Transmembrane</keyword>
<dbReference type="FunFam" id="3.40.50.300:FF:000221">
    <property type="entry name" value="Multidrug ABC transporter ATP-binding protein"/>
    <property type="match status" value="1"/>
</dbReference>
<feature type="domain" description="ABC transporter" evidence="10">
    <location>
        <begin position="331"/>
        <end position="565"/>
    </location>
</feature>
<evidence type="ECO:0000256" key="1">
    <source>
        <dbReference type="ARBA" id="ARBA00004651"/>
    </source>
</evidence>